<accession>A0AAN9W7A3</accession>
<proteinExistence type="predicted"/>
<dbReference type="Proteomes" id="UP001378592">
    <property type="component" value="Unassembled WGS sequence"/>
</dbReference>
<gene>
    <name evidence="2" type="ORF">R5R35_000873</name>
</gene>
<protein>
    <submittedName>
        <fullName evidence="2">Uncharacterized protein</fullName>
    </submittedName>
</protein>
<evidence type="ECO:0000256" key="1">
    <source>
        <dbReference type="SAM" id="MobiDB-lite"/>
    </source>
</evidence>
<name>A0AAN9W7A3_9ORTH</name>
<reference evidence="2 3" key="1">
    <citation type="submission" date="2024-03" db="EMBL/GenBank/DDBJ databases">
        <title>The genome assembly and annotation of the cricket Gryllus longicercus Weissman &amp; Gray.</title>
        <authorList>
            <person name="Szrajer S."/>
            <person name="Gray D."/>
            <person name="Ylla G."/>
        </authorList>
    </citation>
    <scope>NUCLEOTIDE SEQUENCE [LARGE SCALE GENOMIC DNA]</scope>
    <source>
        <strain evidence="2">DAG 2021-001</strain>
        <tissue evidence="2">Whole body minus gut</tissue>
    </source>
</reference>
<feature type="region of interest" description="Disordered" evidence="1">
    <location>
        <begin position="1"/>
        <end position="27"/>
    </location>
</feature>
<evidence type="ECO:0000313" key="2">
    <source>
        <dbReference type="EMBL" id="KAK7869253.1"/>
    </source>
</evidence>
<organism evidence="2 3">
    <name type="scientific">Gryllus longicercus</name>
    <dbReference type="NCBI Taxonomy" id="2509291"/>
    <lineage>
        <taxon>Eukaryota</taxon>
        <taxon>Metazoa</taxon>
        <taxon>Ecdysozoa</taxon>
        <taxon>Arthropoda</taxon>
        <taxon>Hexapoda</taxon>
        <taxon>Insecta</taxon>
        <taxon>Pterygota</taxon>
        <taxon>Neoptera</taxon>
        <taxon>Polyneoptera</taxon>
        <taxon>Orthoptera</taxon>
        <taxon>Ensifera</taxon>
        <taxon>Gryllidea</taxon>
        <taxon>Grylloidea</taxon>
        <taxon>Gryllidae</taxon>
        <taxon>Gryllinae</taxon>
        <taxon>Gryllus</taxon>
    </lineage>
</organism>
<dbReference type="AlphaFoldDB" id="A0AAN9W7A3"/>
<sequence>MSEEMNEEEMPKDQLRPLLQSNFTRSSQKALTIRQNFTTYFNTT</sequence>
<evidence type="ECO:0000313" key="3">
    <source>
        <dbReference type="Proteomes" id="UP001378592"/>
    </source>
</evidence>
<dbReference type="EMBL" id="JAZDUA010000077">
    <property type="protein sequence ID" value="KAK7869253.1"/>
    <property type="molecule type" value="Genomic_DNA"/>
</dbReference>
<comment type="caution">
    <text evidence="2">The sequence shown here is derived from an EMBL/GenBank/DDBJ whole genome shotgun (WGS) entry which is preliminary data.</text>
</comment>
<keyword evidence="3" id="KW-1185">Reference proteome</keyword>